<dbReference type="RefSeq" id="WP_113954923.1">
    <property type="nucleotide sequence ID" value="NZ_QNRT01000003.1"/>
</dbReference>
<dbReference type="PANTHER" id="PTHR11012">
    <property type="entry name" value="PROTEIN KINASE-LIKE DOMAIN-CONTAINING"/>
    <property type="match status" value="1"/>
</dbReference>
<comment type="caution">
    <text evidence="2">The sequence shown here is derived from an EMBL/GenBank/DDBJ whole genome shotgun (WGS) entry which is preliminary data.</text>
</comment>
<dbReference type="AlphaFoldDB" id="A0A395JL70"/>
<keyword evidence="3" id="KW-1185">Reference proteome</keyword>
<dbReference type="InterPro" id="IPR015897">
    <property type="entry name" value="CHK_kinase-like"/>
</dbReference>
<proteinExistence type="predicted"/>
<evidence type="ECO:0000259" key="1">
    <source>
        <dbReference type="SMART" id="SM00587"/>
    </source>
</evidence>
<sequence length="331" mass="37394">MLPATADLVLSATGAQSIDSSTVVQSLWSGYGQIVRLALNGGSDDSVILKHIKLPDTSNHPRGWNTDLSHQRKVRSYRVEAQWYQHYAARCDNHCVVPNCLAVESHENETMLVLSDLDAAGYNVRKNRVDIQDLFACLDWLASFHATFLNDDAVGLWECGSYWHLDTRPDELAALDDVALRQAAPLIDQKLRECQHQTLVHGDAKLANFCFRPTDIEVANSQRVAGVDFQYVGRGCGMKDVAYLIGSCLNEDQCEAMESQLLDHYFSELIKRVAHKIRSVNTAALEDEWRELYPFAWADFHRFIKGWSPGHWKINSYSEKLTADVISKLRP</sequence>
<dbReference type="SUPFAM" id="SSF56112">
    <property type="entry name" value="Protein kinase-like (PK-like)"/>
    <property type="match status" value="1"/>
</dbReference>
<dbReference type="Pfam" id="PF02958">
    <property type="entry name" value="EcKL"/>
    <property type="match status" value="2"/>
</dbReference>
<dbReference type="Proteomes" id="UP000253083">
    <property type="component" value="Unassembled WGS sequence"/>
</dbReference>
<keyword evidence="2" id="KW-0808">Transferase</keyword>
<dbReference type="InterPro" id="IPR011009">
    <property type="entry name" value="Kinase-like_dom_sf"/>
</dbReference>
<name>A0A395JL70_9GAMM</name>
<dbReference type="PANTHER" id="PTHR11012:SF30">
    <property type="entry name" value="PROTEIN KINASE-LIKE DOMAIN-CONTAINING"/>
    <property type="match status" value="1"/>
</dbReference>
<dbReference type="SMART" id="SM00587">
    <property type="entry name" value="CHK"/>
    <property type="match status" value="1"/>
</dbReference>
<dbReference type="InterPro" id="IPR004119">
    <property type="entry name" value="EcKL"/>
</dbReference>
<evidence type="ECO:0000313" key="2">
    <source>
        <dbReference type="EMBL" id="RBP49941.1"/>
    </source>
</evidence>
<accession>A0A395JL70</accession>
<feature type="domain" description="CHK kinase-like" evidence="1">
    <location>
        <begin position="112"/>
        <end position="275"/>
    </location>
</feature>
<dbReference type="EMBL" id="QNRT01000003">
    <property type="protein sequence ID" value="RBP49941.1"/>
    <property type="molecule type" value="Genomic_DNA"/>
</dbReference>
<gene>
    <name evidence="2" type="ORF">DFR28_103373</name>
</gene>
<reference evidence="2 3" key="1">
    <citation type="submission" date="2018-06" db="EMBL/GenBank/DDBJ databases">
        <title>Genomic Encyclopedia of Type Strains, Phase IV (KMG-IV): sequencing the most valuable type-strain genomes for metagenomic binning, comparative biology and taxonomic classification.</title>
        <authorList>
            <person name="Goeker M."/>
        </authorList>
    </citation>
    <scope>NUCLEOTIDE SEQUENCE [LARGE SCALE GENOMIC DNA]</scope>
    <source>
        <strain evidence="2 3">DSM 24032</strain>
    </source>
</reference>
<dbReference type="OrthoDB" id="9769860at2"/>
<organism evidence="2 3">
    <name type="scientific">Arenicella xantha</name>
    <dbReference type="NCBI Taxonomy" id="644221"/>
    <lineage>
        <taxon>Bacteria</taxon>
        <taxon>Pseudomonadati</taxon>
        <taxon>Pseudomonadota</taxon>
        <taxon>Gammaproteobacteria</taxon>
        <taxon>Arenicellales</taxon>
        <taxon>Arenicellaceae</taxon>
        <taxon>Arenicella</taxon>
    </lineage>
</organism>
<keyword evidence="2" id="KW-0418">Kinase</keyword>
<evidence type="ECO:0000313" key="3">
    <source>
        <dbReference type="Proteomes" id="UP000253083"/>
    </source>
</evidence>
<dbReference type="GO" id="GO:0016301">
    <property type="term" value="F:kinase activity"/>
    <property type="evidence" value="ECO:0007669"/>
    <property type="project" value="UniProtKB-KW"/>
</dbReference>
<dbReference type="Gene3D" id="3.90.1200.10">
    <property type="match status" value="1"/>
</dbReference>
<dbReference type="InParanoid" id="A0A395JL70"/>
<protein>
    <submittedName>
        <fullName evidence="2">Ecdysteroid kinase</fullName>
    </submittedName>
</protein>